<name>A0A088RKD2_LEIPA</name>
<dbReference type="EMBL" id="CP009380">
    <property type="protein sequence ID" value="AIN96275.1"/>
    <property type="molecule type" value="Genomic_DNA"/>
</dbReference>
<dbReference type="AlphaFoldDB" id="A0A088RKD2"/>
<accession>A0A088RKD2</accession>
<keyword evidence="2" id="KW-1185">Reference proteome</keyword>
<dbReference type="GeneID" id="22572945"/>
<sequence>MSGVNAWGRMHTPAKQSQLTLDMFEEWKAKQNEDISQRGADRDPAVEEEHNRHMLRQNLNAYVCYKELDKYTTCLEDKKLIRRRSGEDNARGGGTGVSSIASSVEINTQNKANEKLCRATHNAYVSCMSSQSNQQLVLESASLEPHCTERRATLFHCLHENQVSEAQTSTPQCTDAYRRLLRCGLNHLWNHYWRELTKFSDTDEFHLYELSRDDNKKQAYLRAITTSEAEQQSHLREARDIALGYYLDPKDAQRSDL</sequence>
<dbReference type="KEGG" id="lpan:LPMP_110800"/>
<dbReference type="VEuPathDB" id="TriTrypDB:LPAL13_110011400"/>
<evidence type="ECO:0000313" key="1">
    <source>
        <dbReference type="EMBL" id="AIN96275.1"/>
    </source>
</evidence>
<dbReference type="eggNOG" id="ENOG502RXT1">
    <property type="taxonomic scope" value="Eukaryota"/>
</dbReference>
<evidence type="ECO:0000313" key="2">
    <source>
        <dbReference type="Proteomes" id="UP000063063"/>
    </source>
</evidence>
<gene>
    <name evidence="1" type="ORF">LPMP_110800</name>
</gene>
<reference evidence="1 2" key="1">
    <citation type="journal article" date="2015" name="Sci. Rep.">
        <title>The genome of Leishmania panamensis: insights into genomics of the L. (Viannia) subgenus.</title>
        <authorList>
            <person name="Llanes A."/>
            <person name="Restrepo C.M."/>
            <person name="Vecchio G.D."/>
            <person name="Anguizola F.J."/>
            <person name="Lleonart R."/>
        </authorList>
    </citation>
    <scope>NUCLEOTIDE SEQUENCE [LARGE SCALE GENOMIC DNA]</scope>
    <source>
        <strain evidence="1 2">MHOM/PA/94/PSC-1</strain>
    </source>
</reference>
<dbReference type="OrthoDB" id="270622at2759"/>
<proteinExistence type="predicted"/>
<protein>
    <submittedName>
        <fullName evidence="1">Uncharacterized protein</fullName>
    </submittedName>
</protein>
<dbReference type="Proteomes" id="UP000063063">
    <property type="component" value="Chromosome 11"/>
</dbReference>
<organism evidence="1 2">
    <name type="scientific">Leishmania panamensis</name>
    <dbReference type="NCBI Taxonomy" id="5679"/>
    <lineage>
        <taxon>Eukaryota</taxon>
        <taxon>Discoba</taxon>
        <taxon>Euglenozoa</taxon>
        <taxon>Kinetoplastea</taxon>
        <taxon>Metakinetoplastina</taxon>
        <taxon>Trypanosomatida</taxon>
        <taxon>Trypanosomatidae</taxon>
        <taxon>Leishmaniinae</taxon>
        <taxon>Leishmania</taxon>
        <taxon>Leishmania guyanensis species complex</taxon>
    </lineage>
</organism>
<dbReference type="RefSeq" id="XP_010696928.1">
    <property type="nucleotide sequence ID" value="XM_010698626.1"/>
</dbReference>
<dbReference type="VEuPathDB" id="TriTrypDB:LPMP_110800"/>